<dbReference type="Pfam" id="PF08240">
    <property type="entry name" value="ADH_N"/>
    <property type="match status" value="1"/>
</dbReference>
<gene>
    <name evidence="4" type="ORF">GCM10009720_11060</name>
</gene>
<dbReference type="Proteomes" id="UP001501461">
    <property type="component" value="Unassembled WGS sequence"/>
</dbReference>
<keyword evidence="2" id="KW-0560">Oxidoreductase</keyword>
<dbReference type="InterPro" id="IPR036291">
    <property type="entry name" value="NAD(P)-bd_dom_sf"/>
</dbReference>
<dbReference type="InterPro" id="IPR013149">
    <property type="entry name" value="ADH-like_C"/>
</dbReference>
<dbReference type="SUPFAM" id="SSF51735">
    <property type="entry name" value="NAD(P)-binding Rossmann-fold domains"/>
    <property type="match status" value="1"/>
</dbReference>
<dbReference type="CDD" id="cd05276">
    <property type="entry name" value="p53_inducible_oxidoreductase"/>
    <property type="match status" value="1"/>
</dbReference>
<name>A0ABP5FUA4_9MICC</name>
<accession>A0ABP5FUA4</accession>
<dbReference type="InterPro" id="IPR020843">
    <property type="entry name" value="ER"/>
</dbReference>
<proteinExistence type="predicted"/>
<dbReference type="PROSITE" id="PS01162">
    <property type="entry name" value="QOR_ZETA_CRYSTAL"/>
    <property type="match status" value="1"/>
</dbReference>
<dbReference type="Gene3D" id="3.40.50.720">
    <property type="entry name" value="NAD(P)-binding Rossmann-like Domain"/>
    <property type="match status" value="1"/>
</dbReference>
<dbReference type="InterPro" id="IPR013154">
    <property type="entry name" value="ADH-like_N"/>
</dbReference>
<dbReference type="Gene3D" id="3.90.180.10">
    <property type="entry name" value="Medium-chain alcohol dehydrogenases, catalytic domain"/>
    <property type="match status" value="1"/>
</dbReference>
<evidence type="ECO:0000256" key="2">
    <source>
        <dbReference type="ARBA" id="ARBA00023002"/>
    </source>
</evidence>
<keyword evidence="5" id="KW-1185">Reference proteome</keyword>
<evidence type="ECO:0000256" key="1">
    <source>
        <dbReference type="ARBA" id="ARBA00022857"/>
    </source>
</evidence>
<dbReference type="Pfam" id="PF00107">
    <property type="entry name" value="ADH_zinc_N"/>
    <property type="match status" value="1"/>
</dbReference>
<dbReference type="EMBL" id="BAAAMN010000016">
    <property type="protein sequence ID" value="GAA2032454.1"/>
    <property type="molecule type" value="Genomic_DNA"/>
</dbReference>
<dbReference type="NCBIfam" id="TIGR02824">
    <property type="entry name" value="quinone_pig3"/>
    <property type="match status" value="1"/>
</dbReference>
<keyword evidence="1" id="KW-0521">NADP</keyword>
<feature type="domain" description="Enoyl reductase (ER)" evidence="3">
    <location>
        <begin position="27"/>
        <end position="339"/>
    </location>
</feature>
<organism evidence="4 5">
    <name type="scientific">Yaniella flava</name>
    <dbReference type="NCBI Taxonomy" id="287930"/>
    <lineage>
        <taxon>Bacteria</taxon>
        <taxon>Bacillati</taxon>
        <taxon>Actinomycetota</taxon>
        <taxon>Actinomycetes</taxon>
        <taxon>Micrococcales</taxon>
        <taxon>Micrococcaceae</taxon>
        <taxon>Yaniella</taxon>
    </lineage>
</organism>
<evidence type="ECO:0000313" key="4">
    <source>
        <dbReference type="EMBL" id="GAA2032454.1"/>
    </source>
</evidence>
<dbReference type="PANTHER" id="PTHR48106">
    <property type="entry name" value="QUINONE OXIDOREDUCTASE PIG3-RELATED"/>
    <property type="match status" value="1"/>
</dbReference>
<dbReference type="PANTHER" id="PTHR48106:SF8">
    <property type="entry name" value="OS02G0805600 PROTEIN"/>
    <property type="match status" value="1"/>
</dbReference>
<dbReference type="SUPFAM" id="SSF50129">
    <property type="entry name" value="GroES-like"/>
    <property type="match status" value="1"/>
</dbReference>
<evidence type="ECO:0000259" key="3">
    <source>
        <dbReference type="SMART" id="SM00829"/>
    </source>
</evidence>
<dbReference type="InterPro" id="IPR014189">
    <property type="entry name" value="Quinone_OxRdtase_PIG3"/>
</dbReference>
<evidence type="ECO:0000313" key="5">
    <source>
        <dbReference type="Proteomes" id="UP001501461"/>
    </source>
</evidence>
<reference evidence="5" key="1">
    <citation type="journal article" date="2019" name="Int. J. Syst. Evol. Microbiol.">
        <title>The Global Catalogue of Microorganisms (GCM) 10K type strain sequencing project: providing services to taxonomists for standard genome sequencing and annotation.</title>
        <authorList>
            <consortium name="The Broad Institute Genomics Platform"/>
            <consortium name="The Broad Institute Genome Sequencing Center for Infectious Disease"/>
            <person name="Wu L."/>
            <person name="Ma J."/>
        </authorList>
    </citation>
    <scope>NUCLEOTIDE SEQUENCE [LARGE SCALE GENOMIC DNA]</scope>
    <source>
        <strain evidence="5">JCM 13595</strain>
    </source>
</reference>
<protein>
    <submittedName>
        <fullName evidence="4">NAD(P)H-quinone oxidoreductase</fullName>
    </submittedName>
</protein>
<comment type="caution">
    <text evidence="4">The sequence shown here is derived from an EMBL/GenBank/DDBJ whole genome shotgun (WGS) entry which is preliminary data.</text>
</comment>
<dbReference type="SMART" id="SM00829">
    <property type="entry name" value="PKS_ER"/>
    <property type="match status" value="1"/>
</dbReference>
<sequence>MKHMSLPPQMQAIRFIPQRGVDKLSKEHPADIRLVSQDVPKVAAGEVLIKVEAAGINNADVLQRIGGYNVPEGATDIPGLEVAGTIAAVGEGVSDWNVDDRVCALLAGGGYAQYVVVDALQVLPVPDQLDAIEAAGIVETAATVWFNVFMTAKFQKGDRVLIHGGAGGIGTMAVQMVKAMGGQPIATAGSDAKVEYAQFLGAHGINYRTEDFVERIDEITDGHGADIILDIVAAQYSEDNMRALAHGGRWVVIGTQGGIKGPINFLRLMAKQAVLTGNLLRPRTASEKGEILRGVAEQIWPLFTEGKIDPLIAQTFALAETAEAYERFAEPDRVGKIVLTV</sequence>
<dbReference type="InterPro" id="IPR002364">
    <property type="entry name" value="Quin_OxRdtase/zeta-crystal_CS"/>
</dbReference>
<dbReference type="InterPro" id="IPR011032">
    <property type="entry name" value="GroES-like_sf"/>
</dbReference>